<gene>
    <name evidence="1" type="ORF">HIM_06322</name>
</gene>
<dbReference type="EMBL" id="KQ030527">
    <property type="protein sequence ID" value="KJZ74316.1"/>
    <property type="molecule type" value="Genomic_DNA"/>
</dbReference>
<keyword evidence="2" id="KW-1185">Reference proteome</keyword>
<dbReference type="AlphaFoldDB" id="A0A0F7ZJE3"/>
<name>A0A0F7ZJE3_9HYPO</name>
<proteinExistence type="predicted"/>
<organism evidence="1 2">
    <name type="scientific">Hirsutella minnesotensis 3608</name>
    <dbReference type="NCBI Taxonomy" id="1043627"/>
    <lineage>
        <taxon>Eukaryota</taxon>
        <taxon>Fungi</taxon>
        <taxon>Dikarya</taxon>
        <taxon>Ascomycota</taxon>
        <taxon>Pezizomycotina</taxon>
        <taxon>Sordariomycetes</taxon>
        <taxon>Hypocreomycetidae</taxon>
        <taxon>Hypocreales</taxon>
        <taxon>Ophiocordycipitaceae</taxon>
        <taxon>Hirsutella</taxon>
    </lineage>
</organism>
<dbReference type="OrthoDB" id="4926491at2759"/>
<dbReference type="Proteomes" id="UP000054481">
    <property type="component" value="Unassembled WGS sequence"/>
</dbReference>
<sequence length="348" mass="39097">MPVASKIPRLEDPHPDIVLFWTRPSSNASRSIRSLERSLDVRVICNPNWPQIFEQLAALYHNPQSLIVSVTDWFSAYCQVLVHRFTQEEPVCLLGSPTRKLASNVHLLVELRVRQRGESRAISFTNSSIILNIPSNTGADEPDHLDPVTISRNVKEALDFWFNNPDPGSVPEGGNELLAAFPPENEQRTDVTPPRKMPQLSAITTKLLDGPPYSIMIQSISVAHLNVVGNHPSSIYFIADALKKLHAAAENIPEHMYDEWISSKLWLRIRVKDSAFGFEDSTLMVQERDMSLADSIILEALQVIFKVIETMLGYHLVSDNGGIWHYERDEPFEEEPDMELDGGANPGA</sequence>
<evidence type="ECO:0000313" key="2">
    <source>
        <dbReference type="Proteomes" id="UP000054481"/>
    </source>
</evidence>
<accession>A0A0F7ZJE3</accession>
<reference evidence="1 2" key="1">
    <citation type="journal article" date="2014" name="Genome Biol. Evol.">
        <title>Comparative genomics and transcriptomics analyses reveal divergent lifestyle features of nematode endoparasitic fungus Hirsutella minnesotensis.</title>
        <authorList>
            <person name="Lai Y."/>
            <person name="Liu K."/>
            <person name="Zhang X."/>
            <person name="Zhang X."/>
            <person name="Li K."/>
            <person name="Wang N."/>
            <person name="Shu C."/>
            <person name="Wu Y."/>
            <person name="Wang C."/>
            <person name="Bushley K.E."/>
            <person name="Xiang M."/>
            <person name="Liu X."/>
        </authorList>
    </citation>
    <scope>NUCLEOTIDE SEQUENCE [LARGE SCALE GENOMIC DNA]</scope>
    <source>
        <strain evidence="1 2">3608</strain>
    </source>
</reference>
<protein>
    <submittedName>
        <fullName evidence="1">Uncharacterized protein</fullName>
    </submittedName>
</protein>
<evidence type="ECO:0000313" key="1">
    <source>
        <dbReference type="EMBL" id="KJZ74316.1"/>
    </source>
</evidence>